<feature type="transmembrane region" description="Helical" evidence="1">
    <location>
        <begin position="154"/>
        <end position="175"/>
    </location>
</feature>
<name>A0ABY7WNL0_9LACO</name>
<organism evidence="3 4">
    <name type="scientific">Lacticaseibacillus pabuli</name>
    <dbReference type="NCBI Taxonomy" id="3025672"/>
    <lineage>
        <taxon>Bacteria</taxon>
        <taxon>Bacillati</taxon>
        <taxon>Bacillota</taxon>
        <taxon>Bacilli</taxon>
        <taxon>Lactobacillales</taxon>
        <taxon>Lactobacillaceae</taxon>
        <taxon>Lacticaseibacillus</taxon>
    </lineage>
</organism>
<keyword evidence="1" id="KW-0812">Transmembrane</keyword>
<evidence type="ECO:0000313" key="3">
    <source>
        <dbReference type="EMBL" id="WDF81792.1"/>
    </source>
</evidence>
<accession>A0ABY7WNL0</accession>
<protein>
    <submittedName>
        <fullName evidence="3">VanZ family protein</fullName>
    </submittedName>
</protein>
<feature type="transmembrane region" description="Helical" evidence="1">
    <location>
        <begin position="24"/>
        <end position="49"/>
    </location>
</feature>
<keyword evidence="1" id="KW-0472">Membrane</keyword>
<evidence type="ECO:0000256" key="1">
    <source>
        <dbReference type="SAM" id="Phobius"/>
    </source>
</evidence>
<dbReference type="Pfam" id="PF04892">
    <property type="entry name" value="VanZ"/>
    <property type="match status" value="1"/>
</dbReference>
<evidence type="ECO:0000313" key="4">
    <source>
        <dbReference type="Proteomes" id="UP001220377"/>
    </source>
</evidence>
<dbReference type="EMBL" id="CP117884">
    <property type="protein sequence ID" value="WDF81792.1"/>
    <property type="molecule type" value="Genomic_DNA"/>
</dbReference>
<gene>
    <name evidence="3" type="ORF">PQ472_07620</name>
</gene>
<reference evidence="3 4" key="1">
    <citation type="submission" date="2023-02" db="EMBL/GenBank/DDBJ databases">
        <title>Genome sequence of Lacticaseibacillus sp. KACC 23028.</title>
        <authorList>
            <person name="Kim S."/>
            <person name="Heo J."/>
            <person name="Kwon S.-W."/>
        </authorList>
    </citation>
    <scope>NUCLEOTIDE SEQUENCE [LARGE SCALE GENOMIC DNA]</scope>
    <source>
        <strain evidence="3 4">KACC 23028</strain>
    </source>
</reference>
<proteinExistence type="predicted"/>
<keyword evidence="1" id="KW-1133">Transmembrane helix</keyword>
<feature type="transmembrane region" description="Helical" evidence="1">
    <location>
        <begin position="122"/>
        <end position="142"/>
    </location>
</feature>
<keyword evidence="4" id="KW-1185">Reference proteome</keyword>
<dbReference type="PANTHER" id="PTHR36834:SF1">
    <property type="entry name" value="INTEGRAL MEMBRANE PROTEIN"/>
    <property type="match status" value="1"/>
</dbReference>
<dbReference type="InterPro" id="IPR006976">
    <property type="entry name" value="VanZ-like"/>
</dbReference>
<dbReference type="RefSeq" id="WP_274258785.1">
    <property type="nucleotide sequence ID" value="NZ_CP117884.1"/>
</dbReference>
<evidence type="ECO:0000259" key="2">
    <source>
        <dbReference type="Pfam" id="PF04892"/>
    </source>
</evidence>
<sequence>MIFLGPLYQYLHTELAGRINHFPLIKLVVLSLDKTILYLLIFIVLRLLYRQLRGRHGHWGRELLILVFTGYILLLMFLTVFRGTYYYPWQLVFHWDRSLTQMNLRPLIETLKLSRGATMFDFYYQSLGNVAWFVPLGIMAPMIMQRGHKLGRTVLIGAALSLCIESLQFLLITGVTDIDDWIFNTVGALLGYTIYALFAAMFRPHRH</sequence>
<dbReference type="PANTHER" id="PTHR36834">
    <property type="entry name" value="MEMBRANE PROTEIN-RELATED"/>
    <property type="match status" value="1"/>
</dbReference>
<feature type="transmembrane region" description="Helical" evidence="1">
    <location>
        <begin position="181"/>
        <end position="202"/>
    </location>
</feature>
<dbReference type="Proteomes" id="UP001220377">
    <property type="component" value="Chromosome"/>
</dbReference>
<feature type="transmembrane region" description="Helical" evidence="1">
    <location>
        <begin position="61"/>
        <end position="81"/>
    </location>
</feature>
<feature type="domain" description="VanZ-like" evidence="2">
    <location>
        <begin position="68"/>
        <end position="198"/>
    </location>
</feature>
<dbReference type="InterPro" id="IPR053150">
    <property type="entry name" value="Teicoplanin_resist-assoc"/>
</dbReference>